<feature type="transmembrane region" description="Helical" evidence="1">
    <location>
        <begin position="55"/>
        <end position="73"/>
    </location>
</feature>
<keyword evidence="1" id="KW-1133">Transmembrane helix</keyword>
<dbReference type="RefSeq" id="WP_165098897.1">
    <property type="nucleotide sequence ID" value="NZ_CP049056.1"/>
</dbReference>
<keyword evidence="3" id="KW-1185">Reference proteome</keyword>
<keyword evidence="1" id="KW-0812">Transmembrane</keyword>
<dbReference type="InterPro" id="IPR008523">
    <property type="entry name" value="DUF805"/>
</dbReference>
<sequence>MELGEAVSTCLSKYATISGRARRSEFWWWVLATWLVGLGVGLLEAVLGIGSPDGGGPLSGLYALAILLPNICVAGRRLHDTDRSAWWLLIVLVPVIGFLVLIYFYIQRGTTGENRFGPDPLAAAAAPQ</sequence>
<evidence type="ECO:0000313" key="3">
    <source>
        <dbReference type="Proteomes" id="UP000503336"/>
    </source>
</evidence>
<dbReference type="KEGG" id="hdh:G5B40_11945"/>
<gene>
    <name evidence="2" type="ORF">G5B40_11945</name>
</gene>
<dbReference type="GO" id="GO:0005886">
    <property type="term" value="C:plasma membrane"/>
    <property type="evidence" value="ECO:0007669"/>
    <property type="project" value="TreeGrafter"/>
</dbReference>
<evidence type="ECO:0000313" key="2">
    <source>
        <dbReference type="EMBL" id="QIE56106.1"/>
    </source>
</evidence>
<dbReference type="AlphaFoldDB" id="A0A7L5C0R4"/>
<reference evidence="2 3" key="1">
    <citation type="submission" date="2020-02" db="EMBL/GenBank/DDBJ databases">
        <title>complete genome sequence of Rhodobacteraceae bacterium.</title>
        <authorList>
            <person name="Park J."/>
            <person name="Kim Y.-S."/>
            <person name="Kim K.-H."/>
        </authorList>
    </citation>
    <scope>NUCLEOTIDE SEQUENCE [LARGE SCALE GENOMIC DNA]</scope>
    <source>
        <strain evidence="2 3">RR4-56</strain>
    </source>
</reference>
<dbReference type="PANTHER" id="PTHR34980">
    <property type="entry name" value="INNER MEMBRANE PROTEIN-RELATED-RELATED"/>
    <property type="match status" value="1"/>
</dbReference>
<accession>A0A7L5C0R4</accession>
<evidence type="ECO:0000256" key="1">
    <source>
        <dbReference type="SAM" id="Phobius"/>
    </source>
</evidence>
<feature type="transmembrane region" description="Helical" evidence="1">
    <location>
        <begin position="85"/>
        <end position="106"/>
    </location>
</feature>
<name>A0A7L5C0R4_9RHOB</name>
<organism evidence="2 3">
    <name type="scientific">Pikeienuella piscinae</name>
    <dbReference type="NCBI Taxonomy" id="2748098"/>
    <lineage>
        <taxon>Bacteria</taxon>
        <taxon>Pseudomonadati</taxon>
        <taxon>Pseudomonadota</taxon>
        <taxon>Alphaproteobacteria</taxon>
        <taxon>Rhodobacterales</taxon>
        <taxon>Paracoccaceae</taxon>
        <taxon>Pikeienuella</taxon>
    </lineage>
</organism>
<feature type="transmembrane region" description="Helical" evidence="1">
    <location>
        <begin position="26"/>
        <end position="49"/>
    </location>
</feature>
<dbReference type="Proteomes" id="UP000503336">
    <property type="component" value="Chromosome"/>
</dbReference>
<keyword evidence="1" id="KW-0472">Membrane</keyword>
<proteinExistence type="predicted"/>
<dbReference type="EMBL" id="CP049056">
    <property type="protein sequence ID" value="QIE56106.1"/>
    <property type="molecule type" value="Genomic_DNA"/>
</dbReference>
<dbReference type="Pfam" id="PF05656">
    <property type="entry name" value="DUF805"/>
    <property type="match status" value="1"/>
</dbReference>
<protein>
    <submittedName>
        <fullName evidence="2">DUF805 domain-containing protein</fullName>
    </submittedName>
</protein>
<dbReference type="PANTHER" id="PTHR34980:SF2">
    <property type="entry name" value="INNER MEMBRANE PROTEIN YHAH-RELATED"/>
    <property type="match status" value="1"/>
</dbReference>